<keyword evidence="3 7" id="KW-0418">Kinase</keyword>
<dbReference type="InterPro" id="IPR011009">
    <property type="entry name" value="Kinase-like_dom_sf"/>
</dbReference>
<feature type="region of interest" description="Disordered" evidence="5">
    <location>
        <begin position="414"/>
        <end position="472"/>
    </location>
</feature>
<evidence type="ECO:0000256" key="2">
    <source>
        <dbReference type="ARBA" id="ARBA00022741"/>
    </source>
</evidence>
<evidence type="ECO:0000259" key="6">
    <source>
        <dbReference type="PROSITE" id="PS50011"/>
    </source>
</evidence>
<dbReference type="SUPFAM" id="SSF56112">
    <property type="entry name" value="Protein kinase-like (PK-like)"/>
    <property type="match status" value="1"/>
</dbReference>
<feature type="domain" description="Protein kinase" evidence="6">
    <location>
        <begin position="16"/>
        <end position="272"/>
    </location>
</feature>
<dbReference type="Pfam" id="PF00069">
    <property type="entry name" value="Pkinase"/>
    <property type="match status" value="1"/>
</dbReference>
<dbReference type="GO" id="GO:0005524">
    <property type="term" value="F:ATP binding"/>
    <property type="evidence" value="ECO:0007669"/>
    <property type="project" value="UniProtKB-KW"/>
</dbReference>
<feature type="compositionally biased region" description="Basic and acidic residues" evidence="5">
    <location>
        <begin position="282"/>
        <end position="291"/>
    </location>
</feature>
<keyword evidence="8" id="KW-1185">Reference proteome</keyword>
<evidence type="ECO:0000256" key="4">
    <source>
        <dbReference type="ARBA" id="ARBA00022840"/>
    </source>
</evidence>
<dbReference type="PANTHER" id="PTHR43289">
    <property type="entry name" value="MITOGEN-ACTIVATED PROTEIN KINASE KINASE KINASE 20-RELATED"/>
    <property type="match status" value="1"/>
</dbReference>
<evidence type="ECO:0000256" key="1">
    <source>
        <dbReference type="ARBA" id="ARBA00022679"/>
    </source>
</evidence>
<feature type="compositionally biased region" description="Pro residues" evidence="5">
    <location>
        <begin position="429"/>
        <end position="457"/>
    </location>
</feature>
<dbReference type="Gene3D" id="1.10.510.10">
    <property type="entry name" value="Transferase(Phosphotransferase) domain 1"/>
    <property type="match status" value="1"/>
</dbReference>
<evidence type="ECO:0000313" key="7">
    <source>
        <dbReference type="EMBL" id="AKF04772.1"/>
    </source>
</evidence>
<dbReference type="EMBL" id="CP011125">
    <property type="protein sequence ID" value="AKF04772.1"/>
    <property type="molecule type" value="Genomic_DNA"/>
</dbReference>
<gene>
    <name evidence="7" type="ORF">DB32_001921</name>
</gene>
<proteinExistence type="predicted"/>
<dbReference type="OrthoDB" id="9801841at2"/>
<dbReference type="KEGG" id="samy:DB32_001921"/>
<sequence>MIASEPAAGPEPFGKYLLDREIARGGMARVHLARLRGLGGFEKRLVVKQILPHLALDPRFVSMFVEEAKTLVQMSHPHVVPVYELGVVDGVYFLAMEYVEGATLADVLEEGPLDPAQVAHVGAQTADALSYAHERFSVVHRDVTPRNVMVDAAGHCRLLDFGIAAPAEDDAEGALFGTPGYLAPEQARGETIGPATDLFALGAVLHHALLGEPPVDPHDVDALRARRDPIASVATRGVDPELAAIVDRALALDPKERPPSAAALARALRGWLAARSPEGVAHELGARAERARTRRERRRASERPPAPTTGTSTARREPTGKVRTLAQSRALEEIIAGTAPLPRASVPSGLEPATKPLDRPRPSAAPAPEPVERTERTRLPVAPRARSWVGPVVVGGLAVAGALVLALAAGAPREIDDAPIPDRPVVAAPEPPRVAPPPPPEPDPIATPVTTPAPPETEPATSSTPATEDPARARAASIAVSSRDWAEISVDGRRLGTTPIRRAALAPGAHTIVAENAPLGLRASASFRAEPGTRLRAVVDFRATPPRISVDAQ</sequence>
<evidence type="ECO:0000313" key="8">
    <source>
        <dbReference type="Proteomes" id="UP000034883"/>
    </source>
</evidence>
<evidence type="ECO:0000256" key="5">
    <source>
        <dbReference type="SAM" id="MobiDB-lite"/>
    </source>
</evidence>
<accession>A0A0F6YGJ7</accession>
<feature type="compositionally biased region" description="Low complexity" evidence="5">
    <location>
        <begin position="458"/>
        <end position="472"/>
    </location>
</feature>
<feature type="region of interest" description="Disordered" evidence="5">
    <location>
        <begin position="282"/>
        <end position="321"/>
    </location>
</feature>
<dbReference type="CDD" id="cd14014">
    <property type="entry name" value="STKc_PknB_like"/>
    <property type="match status" value="1"/>
</dbReference>
<keyword evidence="1" id="KW-0808">Transferase</keyword>
<dbReference type="Gene3D" id="3.30.200.20">
    <property type="entry name" value="Phosphorylase Kinase, domain 1"/>
    <property type="match status" value="1"/>
</dbReference>
<reference evidence="7 8" key="1">
    <citation type="submission" date="2015-03" db="EMBL/GenBank/DDBJ databases">
        <title>Genome assembly of Sandaracinus amylolyticus DSM 53668.</title>
        <authorList>
            <person name="Sharma G."/>
            <person name="Subramanian S."/>
        </authorList>
    </citation>
    <scope>NUCLEOTIDE SEQUENCE [LARGE SCALE GENOMIC DNA]</scope>
    <source>
        <strain evidence="7 8">DSM 53668</strain>
    </source>
</reference>
<dbReference type="Proteomes" id="UP000034883">
    <property type="component" value="Chromosome"/>
</dbReference>
<feature type="region of interest" description="Disordered" evidence="5">
    <location>
        <begin position="336"/>
        <end position="378"/>
    </location>
</feature>
<dbReference type="RefSeq" id="WP_053232079.1">
    <property type="nucleotide sequence ID" value="NZ_CP011125.1"/>
</dbReference>
<dbReference type="GO" id="GO:0004674">
    <property type="term" value="F:protein serine/threonine kinase activity"/>
    <property type="evidence" value="ECO:0007669"/>
    <property type="project" value="UniProtKB-KW"/>
</dbReference>
<dbReference type="STRING" id="927083.DB32_001921"/>
<organism evidence="7 8">
    <name type="scientific">Sandaracinus amylolyticus</name>
    <dbReference type="NCBI Taxonomy" id="927083"/>
    <lineage>
        <taxon>Bacteria</taxon>
        <taxon>Pseudomonadati</taxon>
        <taxon>Myxococcota</taxon>
        <taxon>Polyangia</taxon>
        <taxon>Polyangiales</taxon>
        <taxon>Sandaracinaceae</taxon>
        <taxon>Sandaracinus</taxon>
    </lineage>
</organism>
<protein>
    <submittedName>
        <fullName evidence="7">Serine/threonine protein kinase PrkC, regulator of stationary phase</fullName>
    </submittedName>
</protein>
<keyword evidence="7" id="KW-0723">Serine/threonine-protein kinase</keyword>
<dbReference type="InterPro" id="IPR000719">
    <property type="entry name" value="Prot_kinase_dom"/>
</dbReference>
<evidence type="ECO:0000256" key="3">
    <source>
        <dbReference type="ARBA" id="ARBA00022777"/>
    </source>
</evidence>
<dbReference type="PROSITE" id="PS00109">
    <property type="entry name" value="PROTEIN_KINASE_TYR"/>
    <property type="match status" value="1"/>
</dbReference>
<name>A0A0F6YGJ7_9BACT</name>
<keyword evidence="4" id="KW-0067">ATP-binding</keyword>
<dbReference type="AlphaFoldDB" id="A0A0F6YGJ7"/>
<dbReference type="PROSITE" id="PS50011">
    <property type="entry name" value="PROTEIN_KINASE_DOM"/>
    <property type="match status" value="1"/>
</dbReference>
<dbReference type="InterPro" id="IPR008266">
    <property type="entry name" value="Tyr_kinase_AS"/>
</dbReference>
<dbReference type="PANTHER" id="PTHR43289:SF6">
    <property type="entry name" value="SERINE_THREONINE-PROTEIN KINASE NEKL-3"/>
    <property type="match status" value="1"/>
</dbReference>
<keyword evidence="2" id="KW-0547">Nucleotide-binding</keyword>